<proteinExistence type="predicted"/>
<dbReference type="Proteomes" id="UP000076643">
    <property type="component" value="Unassembled WGS sequence"/>
</dbReference>
<accession>A0A166XVG7</accession>
<sequence>MYHSQQHSVERLYALKKYEFMQGYLFRFNSYLTCFLEKASHTRNKKWLAACYKRQEVLPSEH</sequence>
<dbReference type="EMBL" id="AUYB01000092">
    <property type="protein sequence ID" value="KZN40948.1"/>
    <property type="molecule type" value="Genomic_DNA"/>
</dbReference>
<dbReference type="AlphaFoldDB" id="A0A166XVG7"/>
<gene>
    <name evidence="1" type="ORF">N475_00810</name>
</gene>
<evidence type="ECO:0000313" key="1">
    <source>
        <dbReference type="EMBL" id="KZN40948.1"/>
    </source>
</evidence>
<comment type="caution">
    <text evidence="1">The sequence shown here is derived from an EMBL/GenBank/DDBJ whole genome shotgun (WGS) entry which is preliminary data.</text>
</comment>
<dbReference type="PATRIC" id="fig|1365250.3.peg.1310"/>
<name>A0A166XVG7_9GAMM</name>
<evidence type="ECO:0000313" key="2">
    <source>
        <dbReference type="Proteomes" id="UP000076643"/>
    </source>
</evidence>
<organism evidence="1 2">
    <name type="scientific">Pseudoalteromonas luteoviolacea DSM 6061</name>
    <dbReference type="NCBI Taxonomy" id="1365250"/>
    <lineage>
        <taxon>Bacteria</taxon>
        <taxon>Pseudomonadati</taxon>
        <taxon>Pseudomonadota</taxon>
        <taxon>Gammaproteobacteria</taxon>
        <taxon>Alteromonadales</taxon>
        <taxon>Pseudoalteromonadaceae</taxon>
        <taxon>Pseudoalteromonas</taxon>
    </lineage>
</organism>
<reference evidence="1 2" key="1">
    <citation type="submission" date="2013-07" db="EMBL/GenBank/DDBJ databases">
        <title>Comparative Genomic and Metabolomic Analysis of Twelve Strains of Pseudoalteromonas luteoviolacea.</title>
        <authorList>
            <person name="Vynne N.G."/>
            <person name="Mansson M."/>
            <person name="Gram L."/>
        </authorList>
    </citation>
    <scope>NUCLEOTIDE SEQUENCE [LARGE SCALE GENOMIC DNA]</scope>
    <source>
        <strain evidence="1 2">DSM 6061</strain>
    </source>
</reference>
<protein>
    <submittedName>
        <fullName evidence="1">Uncharacterized protein</fullName>
    </submittedName>
</protein>
<keyword evidence="2" id="KW-1185">Reference proteome</keyword>